<evidence type="ECO:0000313" key="2">
    <source>
        <dbReference type="EMBL" id="GAC72567.1"/>
    </source>
</evidence>
<name>M9MDG4_PSEA3</name>
<feature type="compositionally biased region" description="Polar residues" evidence="1">
    <location>
        <begin position="103"/>
        <end position="114"/>
    </location>
</feature>
<reference evidence="3" key="1">
    <citation type="journal article" date="2013" name="Genome Announc.">
        <title>Genome sequence of the basidiomycetous yeast Pseudozyma antarctica T-34, a producer of the glycolipid biosurfactants mannosylerythritol lipids.</title>
        <authorList>
            <person name="Morita T."/>
            <person name="Koike H."/>
            <person name="Koyama Y."/>
            <person name="Hagiwara H."/>
            <person name="Ito E."/>
            <person name="Fukuoka T."/>
            <person name="Imura T."/>
            <person name="Machida M."/>
            <person name="Kitamoto D."/>
        </authorList>
    </citation>
    <scope>NUCLEOTIDE SEQUENCE [LARGE SCALE GENOMIC DNA]</scope>
    <source>
        <strain evidence="3">T-34</strain>
    </source>
</reference>
<feature type="region of interest" description="Disordered" evidence="1">
    <location>
        <begin position="87"/>
        <end position="146"/>
    </location>
</feature>
<feature type="region of interest" description="Disordered" evidence="1">
    <location>
        <begin position="1"/>
        <end position="34"/>
    </location>
</feature>
<accession>M9MDG4</accession>
<dbReference type="AlphaFoldDB" id="M9MDG4"/>
<gene>
    <name evidence="2" type="ORF">PANT_7d00167</name>
</gene>
<evidence type="ECO:0000313" key="3">
    <source>
        <dbReference type="Proteomes" id="UP000011976"/>
    </source>
</evidence>
<feature type="compositionally biased region" description="Basic and acidic residues" evidence="1">
    <location>
        <begin position="15"/>
        <end position="24"/>
    </location>
</feature>
<sequence length="146" mass="15324">MPAVSLDRGSANPKPDPKHCESKARSKAFSSENTAAAAAREGLSCILAWLHTRANAEASTPHSVGHAQDASSYRNWQRGQRSMMGAARFGRHGGDTAAPRSITAASSMGKSKPSSLIGRPGQIPHLGRAVGKRNTVDGLAISSRRP</sequence>
<protein>
    <submittedName>
        <fullName evidence="2">Uncharacterized protein</fullName>
    </submittedName>
</protein>
<dbReference type="Proteomes" id="UP000011976">
    <property type="component" value="Unassembled WGS sequence"/>
</dbReference>
<organism evidence="2 3">
    <name type="scientific">Pseudozyma antarctica (strain T-34)</name>
    <name type="common">Yeast</name>
    <name type="synonym">Candida antarctica</name>
    <dbReference type="NCBI Taxonomy" id="1151754"/>
    <lineage>
        <taxon>Eukaryota</taxon>
        <taxon>Fungi</taxon>
        <taxon>Dikarya</taxon>
        <taxon>Basidiomycota</taxon>
        <taxon>Ustilaginomycotina</taxon>
        <taxon>Ustilaginomycetes</taxon>
        <taxon>Ustilaginales</taxon>
        <taxon>Ustilaginaceae</taxon>
        <taxon>Moesziomyces</taxon>
    </lineage>
</organism>
<dbReference type="EMBL" id="DF196773">
    <property type="protein sequence ID" value="GAC72567.1"/>
    <property type="molecule type" value="Genomic_DNA"/>
</dbReference>
<evidence type="ECO:0000256" key="1">
    <source>
        <dbReference type="SAM" id="MobiDB-lite"/>
    </source>
</evidence>
<proteinExistence type="predicted"/>